<keyword evidence="3" id="KW-1185">Reference proteome</keyword>
<dbReference type="EMBL" id="JAACJO010000002">
    <property type="protein sequence ID" value="KAF5361954.1"/>
    <property type="molecule type" value="Genomic_DNA"/>
</dbReference>
<dbReference type="AlphaFoldDB" id="A0A8H5GBH6"/>
<evidence type="ECO:0000256" key="1">
    <source>
        <dbReference type="SAM" id="SignalP"/>
    </source>
</evidence>
<organism evidence="2 3">
    <name type="scientific">Leucocoprinus leucothites</name>
    <dbReference type="NCBI Taxonomy" id="201217"/>
    <lineage>
        <taxon>Eukaryota</taxon>
        <taxon>Fungi</taxon>
        <taxon>Dikarya</taxon>
        <taxon>Basidiomycota</taxon>
        <taxon>Agaricomycotina</taxon>
        <taxon>Agaricomycetes</taxon>
        <taxon>Agaricomycetidae</taxon>
        <taxon>Agaricales</taxon>
        <taxon>Agaricineae</taxon>
        <taxon>Agaricaceae</taxon>
        <taxon>Leucocoprinus</taxon>
    </lineage>
</organism>
<gene>
    <name evidence="2" type="ORF">D9756_002780</name>
</gene>
<comment type="caution">
    <text evidence="2">The sequence shown here is derived from an EMBL/GenBank/DDBJ whole genome shotgun (WGS) entry which is preliminary data.</text>
</comment>
<proteinExistence type="predicted"/>
<name>A0A8H5GBH6_9AGAR</name>
<dbReference type="Proteomes" id="UP000559027">
    <property type="component" value="Unassembled WGS sequence"/>
</dbReference>
<feature type="chain" id="PRO_5034654784" evidence="1">
    <location>
        <begin position="21"/>
        <end position="57"/>
    </location>
</feature>
<reference evidence="2 3" key="1">
    <citation type="journal article" date="2020" name="ISME J.">
        <title>Uncovering the hidden diversity of litter-decomposition mechanisms in mushroom-forming fungi.</title>
        <authorList>
            <person name="Floudas D."/>
            <person name="Bentzer J."/>
            <person name="Ahren D."/>
            <person name="Johansson T."/>
            <person name="Persson P."/>
            <person name="Tunlid A."/>
        </authorList>
    </citation>
    <scope>NUCLEOTIDE SEQUENCE [LARGE SCALE GENOMIC DNA]</scope>
    <source>
        <strain evidence="2 3">CBS 146.42</strain>
    </source>
</reference>
<sequence length="57" mass="5939">MHAFKLFAAVFSLLATQAFAANFGAPCGETQVCYAPEQCCKTINGPACVKLPKGAVC</sequence>
<accession>A0A8H5GBH6</accession>
<feature type="signal peptide" evidence="1">
    <location>
        <begin position="1"/>
        <end position="20"/>
    </location>
</feature>
<evidence type="ECO:0000313" key="2">
    <source>
        <dbReference type="EMBL" id="KAF5361954.1"/>
    </source>
</evidence>
<protein>
    <submittedName>
        <fullName evidence="2">Uncharacterized protein</fullName>
    </submittedName>
</protein>
<dbReference type="OrthoDB" id="3097999at2759"/>
<keyword evidence="1" id="KW-0732">Signal</keyword>
<evidence type="ECO:0000313" key="3">
    <source>
        <dbReference type="Proteomes" id="UP000559027"/>
    </source>
</evidence>